<dbReference type="InterPro" id="IPR039396">
    <property type="entry name" value="Deltex_C"/>
</dbReference>
<evidence type="ECO:0000256" key="8">
    <source>
        <dbReference type="ARBA" id="ARBA00022833"/>
    </source>
</evidence>
<dbReference type="Proteomes" id="UP001148018">
    <property type="component" value="Unassembled WGS sequence"/>
</dbReference>
<feature type="region of interest" description="Disordered" evidence="12">
    <location>
        <begin position="110"/>
        <end position="137"/>
    </location>
</feature>
<gene>
    <name evidence="14" type="ORF">NHX12_028768</name>
</gene>
<feature type="region of interest" description="Disordered" evidence="12">
    <location>
        <begin position="36"/>
        <end position="77"/>
    </location>
</feature>
<evidence type="ECO:0000256" key="12">
    <source>
        <dbReference type="SAM" id="MobiDB-lite"/>
    </source>
</evidence>
<dbReference type="EMBL" id="JANIIK010000044">
    <property type="protein sequence ID" value="KAJ3604027.1"/>
    <property type="molecule type" value="Genomic_DNA"/>
</dbReference>
<keyword evidence="7 10" id="KW-0863">Zinc-finger</keyword>
<evidence type="ECO:0000256" key="1">
    <source>
        <dbReference type="ARBA" id="ARBA00000900"/>
    </source>
</evidence>
<dbReference type="GO" id="GO:0007219">
    <property type="term" value="P:Notch signaling pathway"/>
    <property type="evidence" value="ECO:0007669"/>
    <property type="project" value="UniProtKB-KW"/>
</dbReference>
<dbReference type="FunFam" id="3.30.390.130:FF:000001">
    <property type="entry name" value="Probable E3 ubiquitin-protein ligase DTX3"/>
    <property type="match status" value="1"/>
</dbReference>
<name>A0A9Q0EA09_9TELE</name>
<feature type="compositionally biased region" description="Low complexity" evidence="12">
    <location>
        <begin position="110"/>
        <end position="120"/>
    </location>
</feature>
<keyword evidence="4 11" id="KW-0808">Transferase</keyword>
<evidence type="ECO:0000256" key="3">
    <source>
        <dbReference type="ARBA" id="ARBA00009413"/>
    </source>
</evidence>
<dbReference type="InterPro" id="IPR001841">
    <property type="entry name" value="Znf_RING"/>
</dbReference>
<dbReference type="PROSITE" id="PS50089">
    <property type="entry name" value="ZF_RING_2"/>
    <property type="match status" value="1"/>
</dbReference>
<comment type="similarity">
    <text evidence="3 11">Belongs to the Deltex family.</text>
</comment>
<keyword evidence="15" id="KW-1185">Reference proteome</keyword>
<dbReference type="AlphaFoldDB" id="A0A9Q0EA09"/>
<evidence type="ECO:0000256" key="6">
    <source>
        <dbReference type="ARBA" id="ARBA00022737"/>
    </source>
</evidence>
<reference evidence="14" key="1">
    <citation type="submission" date="2022-07" db="EMBL/GenBank/DDBJ databases">
        <title>Chromosome-level genome of Muraenolepis orangiensis.</title>
        <authorList>
            <person name="Kim J."/>
        </authorList>
    </citation>
    <scope>NUCLEOTIDE SEQUENCE</scope>
    <source>
        <strain evidence="14">KU_S4_2022</strain>
        <tissue evidence="14">Muscle</tissue>
    </source>
</reference>
<dbReference type="InterPro" id="IPR013083">
    <property type="entry name" value="Znf_RING/FYVE/PHD"/>
</dbReference>
<feature type="compositionally biased region" description="Low complexity" evidence="12">
    <location>
        <begin position="42"/>
        <end position="75"/>
    </location>
</feature>
<comment type="caution">
    <text evidence="14">The sequence shown here is derived from an EMBL/GenBank/DDBJ whole genome shotgun (WGS) entry which is preliminary data.</text>
</comment>
<evidence type="ECO:0000256" key="7">
    <source>
        <dbReference type="ARBA" id="ARBA00022771"/>
    </source>
</evidence>
<evidence type="ECO:0000256" key="2">
    <source>
        <dbReference type="ARBA" id="ARBA00004906"/>
    </source>
</evidence>
<evidence type="ECO:0000256" key="11">
    <source>
        <dbReference type="RuleBase" id="RU367105"/>
    </source>
</evidence>
<evidence type="ECO:0000256" key="5">
    <source>
        <dbReference type="ARBA" id="ARBA00022723"/>
    </source>
</evidence>
<dbReference type="GO" id="GO:0005737">
    <property type="term" value="C:cytoplasm"/>
    <property type="evidence" value="ECO:0007669"/>
    <property type="project" value="UniProtKB-SubCell"/>
</dbReference>
<dbReference type="Gene3D" id="3.30.390.130">
    <property type="match status" value="1"/>
</dbReference>
<dbReference type="FunFam" id="3.30.40.10:FF:000097">
    <property type="entry name" value="E3 ubiquitin-protein ligase DTX4"/>
    <property type="match status" value="1"/>
</dbReference>
<evidence type="ECO:0000313" key="15">
    <source>
        <dbReference type="Proteomes" id="UP001148018"/>
    </source>
</evidence>
<keyword evidence="8 11" id="KW-0862">Zinc</keyword>
<feature type="domain" description="RING-type" evidence="13">
    <location>
        <begin position="157"/>
        <end position="218"/>
    </location>
</feature>
<evidence type="ECO:0000256" key="9">
    <source>
        <dbReference type="ARBA" id="ARBA00022976"/>
    </source>
</evidence>
<comment type="catalytic activity">
    <reaction evidence="1 11">
        <text>S-ubiquitinyl-[E2 ubiquitin-conjugating enzyme]-L-cysteine + [acceptor protein]-L-lysine = [E2 ubiquitin-conjugating enzyme]-L-cysteine + N(6)-ubiquitinyl-[acceptor protein]-L-lysine.</text>
        <dbReference type="EC" id="2.3.2.27"/>
    </reaction>
</comment>
<evidence type="ECO:0000256" key="10">
    <source>
        <dbReference type="PROSITE-ProRule" id="PRU00175"/>
    </source>
</evidence>
<keyword evidence="6" id="KW-0677">Repeat</keyword>
<sequence>MAPLGASVAPLGPPWLPSVAPLGASVAPLGPPWLPSGPPWLPSGLRGSPRGLRGSPSWLPSGLRGSPRGLRGSPRASVAPLGASVAPLGPPWLRSGPPWLPSVAPLRGSPRGLRGSPRASVAPLGASVAPSGPPCRKPEEVVRRYAERIKVVPDEDCTICMERLLSSSGYEGVVHQKALKPELVGRLGRCGHMFHLLCLVAMYTNGNQDGSLQCPSCKAIYGEKTGTQPPGMMEYHLIPHRLPGYHDNKTIRIVYHIPSGIQTPEHPNPGKKFSARGFPRHCYLPDNEKGRKVLKLLIAAWDRRLIFTIGTSSTTGEGDTVVWNEIHHKTESGSNQTGHGYPDPNYLDNVLRELTAQGVVLTP</sequence>
<keyword evidence="5 11" id="KW-0479">Metal-binding</keyword>
<dbReference type="EC" id="2.3.2.27" evidence="11"/>
<dbReference type="GO" id="GO:0016567">
    <property type="term" value="P:protein ubiquitination"/>
    <property type="evidence" value="ECO:0007669"/>
    <property type="project" value="UniProtKB-UniRule"/>
</dbReference>
<dbReference type="CDD" id="cd09633">
    <property type="entry name" value="Deltex_C"/>
    <property type="match status" value="1"/>
</dbReference>
<keyword evidence="9" id="KW-0914">Notch signaling pathway</keyword>
<dbReference type="Pfam" id="PF18102">
    <property type="entry name" value="DTC"/>
    <property type="match status" value="1"/>
</dbReference>
<dbReference type="SUPFAM" id="SSF57850">
    <property type="entry name" value="RING/U-box"/>
    <property type="match status" value="1"/>
</dbReference>
<evidence type="ECO:0000313" key="14">
    <source>
        <dbReference type="EMBL" id="KAJ3604027.1"/>
    </source>
</evidence>
<dbReference type="OrthoDB" id="2449614at2759"/>
<dbReference type="SMART" id="SM00184">
    <property type="entry name" value="RING"/>
    <property type="match status" value="1"/>
</dbReference>
<proteinExistence type="inferred from homology"/>
<dbReference type="Gene3D" id="3.30.40.10">
    <property type="entry name" value="Zinc/RING finger domain, C3HC4 (zinc finger)"/>
    <property type="match status" value="1"/>
</dbReference>
<dbReference type="GO" id="GO:0008270">
    <property type="term" value="F:zinc ion binding"/>
    <property type="evidence" value="ECO:0007669"/>
    <property type="project" value="UniProtKB-KW"/>
</dbReference>
<comment type="subcellular location">
    <subcellularLocation>
        <location evidence="11">Cytoplasm</location>
    </subcellularLocation>
</comment>
<comment type="pathway">
    <text evidence="2 11">Protein modification; protein ubiquitination.</text>
</comment>
<evidence type="ECO:0000256" key="4">
    <source>
        <dbReference type="ARBA" id="ARBA00022679"/>
    </source>
</evidence>
<dbReference type="GO" id="GO:0061630">
    <property type="term" value="F:ubiquitin protein ligase activity"/>
    <property type="evidence" value="ECO:0007669"/>
    <property type="project" value="UniProtKB-UniRule"/>
</dbReference>
<accession>A0A9Q0EA09</accession>
<organism evidence="14 15">
    <name type="scientific">Muraenolepis orangiensis</name>
    <name type="common">Patagonian moray cod</name>
    <dbReference type="NCBI Taxonomy" id="630683"/>
    <lineage>
        <taxon>Eukaryota</taxon>
        <taxon>Metazoa</taxon>
        <taxon>Chordata</taxon>
        <taxon>Craniata</taxon>
        <taxon>Vertebrata</taxon>
        <taxon>Euteleostomi</taxon>
        <taxon>Actinopterygii</taxon>
        <taxon>Neopterygii</taxon>
        <taxon>Teleostei</taxon>
        <taxon>Neoteleostei</taxon>
        <taxon>Acanthomorphata</taxon>
        <taxon>Zeiogadaria</taxon>
        <taxon>Gadariae</taxon>
        <taxon>Gadiformes</taxon>
        <taxon>Muraenolepidoidei</taxon>
        <taxon>Muraenolepididae</taxon>
        <taxon>Muraenolepis</taxon>
    </lineage>
</organism>
<protein>
    <recommendedName>
        <fullName evidence="11">E3 ubiquitin-protein ligase</fullName>
        <ecNumber evidence="11">2.3.2.27</ecNumber>
    </recommendedName>
</protein>
<evidence type="ECO:0000259" key="13">
    <source>
        <dbReference type="PROSITE" id="PS50089"/>
    </source>
</evidence>
<dbReference type="InterPro" id="IPR039398">
    <property type="entry name" value="Deltex_fam"/>
</dbReference>
<keyword evidence="11" id="KW-0963">Cytoplasm</keyword>
<dbReference type="InterPro" id="IPR039399">
    <property type="entry name" value="Deltex_C_sf"/>
</dbReference>
<dbReference type="PANTHER" id="PTHR12622">
    <property type="entry name" value="DELTEX-RELATED"/>
    <property type="match status" value="1"/>
</dbReference>